<name>A0AA41KBQ3_9EURY</name>
<dbReference type="EMBL" id="JAHQXE010000002">
    <property type="protein sequence ID" value="MBV0901495.1"/>
    <property type="molecule type" value="Genomic_DNA"/>
</dbReference>
<sequence>MFTELHEATTPTCDAPDCERPLGEPALAFETAAGRREAHECPCGAVTVTVARPESSR</sequence>
<proteinExistence type="predicted"/>
<organism evidence="1 2">
    <name type="scientific">Haloarcula salina</name>
    <dbReference type="NCBI Taxonomy" id="1429914"/>
    <lineage>
        <taxon>Archaea</taxon>
        <taxon>Methanobacteriati</taxon>
        <taxon>Methanobacteriota</taxon>
        <taxon>Stenosarchaea group</taxon>
        <taxon>Halobacteria</taxon>
        <taxon>Halobacteriales</taxon>
        <taxon>Haloarculaceae</taxon>
        <taxon>Haloarcula</taxon>
    </lineage>
</organism>
<accession>A0AA41KBQ3</accession>
<dbReference type="RefSeq" id="WP_174242941.1">
    <property type="nucleotide sequence ID" value="NZ_JAHQXE010000002.1"/>
</dbReference>
<comment type="caution">
    <text evidence="1">The sequence shown here is derived from an EMBL/GenBank/DDBJ whole genome shotgun (WGS) entry which is preliminary data.</text>
</comment>
<dbReference type="Proteomes" id="UP001166304">
    <property type="component" value="Unassembled WGS sequence"/>
</dbReference>
<evidence type="ECO:0000313" key="2">
    <source>
        <dbReference type="Proteomes" id="UP001166304"/>
    </source>
</evidence>
<evidence type="ECO:0000313" key="1">
    <source>
        <dbReference type="EMBL" id="MBV0901495.1"/>
    </source>
</evidence>
<reference evidence="1" key="1">
    <citation type="submission" date="2021-06" db="EMBL/GenBank/DDBJ databases">
        <title>New haloarchaea isolates fom saline soil.</title>
        <authorList>
            <person name="Duran-Viseras A."/>
            <person name="Sanchez-Porro C.S."/>
            <person name="Ventosa A."/>
        </authorList>
    </citation>
    <scope>NUCLEOTIDE SEQUENCE</scope>
    <source>
        <strain evidence="1">JCM 18369</strain>
    </source>
</reference>
<protein>
    <submittedName>
        <fullName evidence="1">Uncharacterized protein</fullName>
    </submittedName>
</protein>
<gene>
    <name evidence="1" type="ORF">KTS37_06800</name>
</gene>
<keyword evidence="2" id="KW-1185">Reference proteome</keyword>
<dbReference type="AlphaFoldDB" id="A0AA41KBQ3"/>